<comment type="caution">
    <text evidence="2">The sequence shown here is derived from an EMBL/GenBank/DDBJ whole genome shotgun (WGS) entry which is preliminary data.</text>
</comment>
<keyword evidence="1" id="KW-0732">Signal</keyword>
<reference evidence="2 3" key="1">
    <citation type="submission" date="2024-02" db="EMBL/GenBank/DDBJ databases">
        <title>A novel Wenzhouxiangellaceae bacterium, isolated from coastal sediments.</title>
        <authorList>
            <person name="Du Z.-J."/>
            <person name="Ye Y.-Q."/>
            <person name="Zhang X.-Y."/>
        </authorList>
    </citation>
    <scope>NUCLEOTIDE SEQUENCE [LARGE SCALE GENOMIC DNA]</scope>
    <source>
        <strain evidence="2 3">CH-27</strain>
    </source>
</reference>
<dbReference type="EMBL" id="JAZHOG010000005">
    <property type="protein sequence ID" value="MEJ8567702.1"/>
    <property type="molecule type" value="Genomic_DNA"/>
</dbReference>
<gene>
    <name evidence="2" type="ORF">V3330_08710</name>
</gene>
<evidence type="ECO:0000256" key="1">
    <source>
        <dbReference type="SAM" id="SignalP"/>
    </source>
</evidence>
<accession>A0AAW9R6K1</accession>
<protein>
    <submittedName>
        <fullName evidence="2">DUF6152 family protein</fullName>
    </submittedName>
</protein>
<evidence type="ECO:0000313" key="2">
    <source>
        <dbReference type="EMBL" id="MEJ8567702.1"/>
    </source>
</evidence>
<dbReference type="Proteomes" id="UP001359886">
    <property type="component" value="Unassembled WGS sequence"/>
</dbReference>
<feature type="signal peptide" evidence="1">
    <location>
        <begin position="1"/>
        <end position="24"/>
    </location>
</feature>
<feature type="chain" id="PRO_5043981825" evidence="1">
    <location>
        <begin position="25"/>
        <end position="130"/>
    </location>
</feature>
<sequence>MNRKMLRAAAGALVTLLTCGAAMAHHSGTMFDKDKEVTFTGVVKEFQYTNPHSWLIVDVTNEDGSVTTWGFEAEGPSRIRLSGVRKSDFPPGTKITITAHPMKDGRPAAAWTHAIRLEDGKEFDPWSAER</sequence>
<dbReference type="InterPro" id="IPR046150">
    <property type="entry name" value="DUF6152"/>
</dbReference>
<dbReference type="Pfam" id="PF19649">
    <property type="entry name" value="DUF6152"/>
    <property type="match status" value="1"/>
</dbReference>
<proteinExistence type="predicted"/>
<dbReference type="RefSeq" id="WP_354695027.1">
    <property type="nucleotide sequence ID" value="NZ_JAZHOG010000005.1"/>
</dbReference>
<name>A0AAW9R6K1_9GAMM</name>
<keyword evidence="3" id="KW-1185">Reference proteome</keyword>
<evidence type="ECO:0000313" key="3">
    <source>
        <dbReference type="Proteomes" id="UP001359886"/>
    </source>
</evidence>
<dbReference type="AlphaFoldDB" id="A0AAW9R6K1"/>
<organism evidence="2 3">
    <name type="scientific">Elongatibacter sediminis</name>
    <dbReference type="NCBI Taxonomy" id="3119006"/>
    <lineage>
        <taxon>Bacteria</taxon>
        <taxon>Pseudomonadati</taxon>
        <taxon>Pseudomonadota</taxon>
        <taxon>Gammaproteobacteria</taxon>
        <taxon>Chromatiales</taxon>
        <taxon>Wenzhouxiangellaceae</taxon>
        <taxon>Elongatibacter</taxon>
    </lineage>
</organism>